<name>A0A6G1BMW3_9ORYZ</name>
<evidence type="ECO:0000313" key="2">
    <source>
        <dbReference type="EMBL" id="KAF0889114.1"/>
    </source>
</evidence>
<evidence type="ECO:0000313" key="3">
    <source>
        <dbReference type="Proteomes" id="UP000479710"/>
    </source>
</evidence>
<keyword evidence="3" id="KW-1185">Reference proteome</keyword>
<protein>
    <submittedName>
        <fullName evidence="2">Uncharacterized protein</fullName>
    </submittedName>
</protein>
<dbReference type="EMBL" id="SPHZ02000012">
    <property type="protein sequence ID" value="KAF0889114.1"/>
    <property type="molecule type" value="Genomic_DNA"/>
</dbReference>
<feature type="region of interest" description="Disordered" evidence="1">
    <location>
        <begin position="1"/>
        <end position="143"/>
    </location>
</feature>
<gene>
    <name evidence="2" type="ORF">E2562_022128</name>
</gene>
<reference evidence="2 3" key="1">
    <citation type="submission" date="2019-11" db="EMBL/GenBank/DDBJ databases">
        <title>Whole genome sequence of Oryza granulata.</title>
        <authorList>
            <person name="Li W."/>
        </authorList>
    </citation>
    <scope>NUCLEOTIDE SEQUENCE [LARGE SCALE GENOMIC DNA]</scope>
    <source>
        <strain evidence="3">cv. Menghai</strain>
        <tissue evidence="2">Leaf</tissue>
    </source>
</reference>
<feature type="compositionally biased region" description="Pro residues" evidence="1">
    <location>
        <begin position="49"/>
        <end position="65"/>
    </location>
</feature>
<organism evidence="2 3">
    <name type="scientific">Oryza meyeriana var. granulata</name>
    <dbReference type="NCBI Taxonomy" id="110450"/>
    <lineage>
        <taxon>Eukaryota</taxon>
        <taxon>Viridiplantae</taxon>
        <taxon>Streptophyta</taxon>
        <taxon>Embryophyta</taxon>
        <taxon>Tracheophyta</taxon>
        <taxon>Spermatophyta</taxon>
        <taxon>Magnoliopsida</taxon>
        <taxon>Liliopsida</taxon>
        <taxon>Poales</taxon>
        <taxon>Poaceae</taxon>
        <taxon>BOP clade</taxon>
        <taxon>Oryzoideae</taxon>
        <taxon>Oryzeae</taxon>
        <taxon>Oryzinae</taxon>
        <taxon>Oryza</taxon>
        <taxon>Oryza meyeriana</taxon>
    </lineage>
</organism>
<accession>A0A6G1BMW3</accession>
<evidence type="ECO:0000256" key="1">
    <source>
        <dbReference type="SAM" id="MobiDB-lite"/>
    </source>
</evidence>
<comment type="caution">
    <text evidence="2">The sequence shown here is derived from an EMBL/GenBank/DDBJ whole genome shotgun (WGS) entry which is preliminary data.</text>
</comment>
<dbReference type="Proteomes" id="UP000479710">
    <property type="component" value="Unassembled WGS sequence"/>
</dbReference>
<sequence length="143" mass="15115">MAPAPMQIPRDSGDGVWRDGGAARDLGASPEGSTVDPKDSKRAGKCPQDPSPPRSQKPQLPPSPPRVAAMWGGANDAEAGGSGRPRNPEVQPSSVLETRTAGPKVRLSSWPGAKMTGIEEQNRPEGRRYSQAPSKEEEGDTYS</sequence>
<dbReference type="AlphaFoldDB" id="A0A6G1BMW3"/>
<proteinExistence type="predicted"/>